<gene>
    <name evidence="1" type="ORF">ACFPP9_06825</name>
</gene>
<comment type="caution">
    <text evidence="1">The sequence shown here is derived from an EMBL/GenBank/DDBJ whole genome shotgun (WGS) entry which is preliminary data.</text>
</comment>
<dbReference type="EMBL" id="JBHSML010000003">
    <property type="protein sequence ID" value="MFC5515478.1"/>
    <property type="molecule type" value="Genomic_DNA"/>
</dbReference>
<evidence type="ECO:0000313" key="1">
    <source>
        <dbReference type="EMBL" id="MFC5515478.1"/>
    </source>
</evidence>
<sequence length="76" mass="8166">MNKSAPALAFVSIGMEQRNGLSQRELAGNNPAAGNAVETRKSRHASVMQEFARSVKTQAIHSPAINVTKTLRSGQF</sequence>
<organism evidence="1 2">
    <name type="scientific">Kaistia terrae</name>
    <dbReference type="NCBI Taxonomy" id="537017"/>
    <lineage>
        <taxon>Bacteria</taxon>
        <taxon>Pseudomonadati</taxon>
        <taxon>Pseudomonadota</taxon>
        <taxon>Alphaproteobacteria</taxon>
        <taxon>Hyphomicrobiales</taxon>
        <taxon>Kaistiaceae</taxon>
        <taxon>Kaistia</taxon>
    </lineage>
</organism>
<proteinExistence type="predicted"/>
<dbReference type="Proteomes" id="UP001596150">
    <property type="component" value="Unassembled WGS sequence"/>
</dbReference>
<reference evidence="2" key="1">
    <citation type="journal article" date="2019" name="Int. J. Syst. Evol. Microbiol.">
        <title>The Global Catalogue of Microorganisms (GCM) 10K type strain sequencing project: providing services to taxonomists for standard genome sequencing and annotation.</title>
        <authorList>
            <consortium name="The Broad Institute Genomics Platform"/>
            <consortium name="The Broad Institute Genome Sequencing Center for Infectious Disease"/>
            <person name="Wu L."/>
            <person name="Ma J."/>
        </authorList>
    </citation>
    <scope>NUCLEOTIDE SEQUENCE [LARGE SCALE GENOMIC DNA]</scope>
    <source>
        <strain evidence="2">KACC 12633</strain>
    </source>
</reference>
<dbReference type="RefSeq" id="WP_266342272.1">
    <property type="nucleotide sequence ID" value="NZ_JAPKNH010000001.1"/>
</dbReference>
<name>A0ABW0PSQ1_9HYPH</name>
<accession>A0ABW0PSQ1</accession>
<keyword evidence="2" id="KW-1185">Reference proteome</keyword>
<protein>
    <submittedName>
        <fullName evidence="1">Uncharacterized protein</fullName>
    </submittedName>
</protein>
<evidence type="ECO:0000313" key="2">
    <source>
        <dbReference type="Proteomes" id="UP001596150"/>
    </source>
</evidence>